<feature type="compositionally biased region" description="Polar residues" evidence="1">
    <location>
        <begin position="1"/>
        <end position="22"/>
    </location>
</feature>
<organism evidence="2 3">
    <name type="scientific">Moniliophthora roreri (strain MCA 2997)</name>
    <name type="common">Cocoa frosty pod rot fungus</name>
    <name type="synonym">Crinipellis roreri</name>
    <dbReference type="NCBI Taxonomy" id="1381753"/>
    <lineage>
        <taxon>Eukaryota</taxon>
        <taxon>Fungi</taxon>
        <taxon>Dikarya</taxon>
        <taxon>Basidiomycota</taxon>
        <taxon>Agaricomycotina</taxon>
        <taxon>Agaricomycetes</taxon>
        <taxon>Agaricomycetidae</taxon>
        <taxon>Agaricales</taxon>
        <taxon>Marasmiineae</taxon>
        <taxon>Marasmiaceae</taxon>
        <taxon>Moniliophthora</taxon>
    </lineage>
</organism>
<name>V2X736_MONRO</name>
<evidence type="ECO:0000313" key="2">
    <source>
        <dbReference type="EMBL" id="ESK88596.1"/>
    </source>
</evidence>
<protein>
    <submittedName>
        <fullName evidence="2">Uncharacterized protein</fullName>
    </submittedName>
</protein>
<feature type="region of interest" description="Disordered" evidence="1">
    <location>
        <begin position="1"/>
        <end position="138"/>
    </location>
</feature>
<keyword evidence="3" id="KW-1185">Reference proteome</keyword>
<dbReference type="HOGENOM" id="CLU_797134_0_0_1"/>
<dbReference type="Proteomes" id="UP000017559">
    <property type="component" value="Unassembled WGS sequence"/>
</dbReference>
<accession>V2X736</accession>
<gene>
    <name evidence="2" type="ORF">Moror_3122</name>
</gene>
<sequence>MPPMTRSTSANLRKQTLSCRASSTEDGRVRKTGTFVPEELDARDRRQSLETVHESYAPPCSPFGGPLPELTPSPSPSLAPSDHAPGSPLQPRRSLYSPKGIPAPLREPTPVLPTSPFSFGGTPTSSPQPSPLPNSADDGSRMSWIRPFEISASAKTCVIQDSFAGNYRILVSAEIHEYLSKTDGIYAGVQCYIPKSTERFQCGPFFDPGIVSPFFDVFNNAHVYMFNFQVLTDIGHFAVHGKSDFVPSYLMDLSNTRVLPFDQLTSTPALEANIGVIGMHGPHGHFFMKRNTHGLFEGRFSLKNRGVGLEDIAFEFYAAPCSIGANDTIIGPARRIADEDFLRMTLELQDMYGRT</sequence>
<dbReference type="AlphaFoldDB" id="V2X736"/>
<dbReference type="KEGG" id="mrr:Moror_3122"/>
<proteinExistence type="predicted"/>
<comment type="caution">
    <text evidence="2">The sequence shown here is derived from an EMBL/GenBank/DDBJ whole genome shotgun (WGS) entry which is preliminary data.</text>
</comment>
<feature type="compositionally biased region" description="Basic and acidic residues" evidence="1">
    <location>
        <begin position="40"/>
        <end position="53"/>
    </location>
</feature>
<dbReference type="OrthoDB" id="3117646at2759"/>
<evidence type="ECO:0000256" key="1">
    <source>
        <dbReference type="SAM" id="MobiDB-lite"/>
    </source>
</evidence>
<dbReference type="EMBL" id="AWSO01000636">
    <property type="protein sequence ID" value="ESK88596.1"/>
    <property type="molecule type" value="Genomic_DNA"/>
</dbReference>
<reference evidence="2 3" key="1">
    <citation type="journal article" date="2014" name="BMC Genomics">
        <title>Genome and secretome analysis of the hemibiotrophic fungal pathogen, Moniliophthora roreri, which causes frosty pod rot disease of cacao: mechanisms of the biotrophic and necrotrophic phases.</title>
        <authorList>
            <person name="Meinhardt L.W."/>
            <person name="Costa G.G.L."/>
            <person name="Thomazella D.P.T."/>
            <person name="Teixeira P.J.P.L."/>
            <person name="Carazzolle M.F."/>
            <person name="Schuster S.C."/>
            <person name="Carlson J.E."/>
            <person name="Guiltinan M.J."/>
            <person name="Mieczkowski P."/>
            <person name="Farmer A."/>
            <person name="Ramaraj T."/>
            <person name="Crozier J."/>
            <person name="Davis R.E."/>
            <person name="Shao J."/>
            <person name="Melnick R.L."/>
            <person name="Pereira G.A.G."/>
            <person name="Bailey B.A."/>
        </authorList>
    </citation>
    <scope>NUCLEOTIDE SEQUENCE [LARGE SCALE GENOMIC DNA]</scope>
    <source>
        <strain evidence="2 3">MCA 2997</strain>
    </source>
</reference>
<evidence type="ECO:0000313" key="3">
    <source>
        <dbReference type="Proteomes" id="UP000017559"/>
    </source>
</evidence>